<dbReference type="GO" id="GO:0046872">
    <property type="term" value="F:metal ion binding"/>
    <property type="evidence" value="ECO:0007669"/>
    <property type="project" value="UniProtKB-UniRule"/>
</dbReference>
<dbReference type="Pfam" id="PF01784">
    <property type="entry name" value="DUF34_NIF3"/>
    <property type="match status" value="1"/>
</dbReference>
<dbReference type="Gene3D" id="3.30.70.120">
    <property type="match status" value="1"/>
</dbReference>
<evidence type="ECO:0000256" key="1">
    <source>
        <dbReference type="ARBA" id="ARBA00006964"/>
    </source>
</evidence>
<dbReference type="PANTHER" id="PTHR13799">
    <property type="entry name" value="NGG1 INTERACTING FACTOR 3"/>
    <property type="match status" value="1"/>
</dbReference>
<name>A0A510UW77_9CELL</name>
<keyword evidence="7" id="KW-0378">Hydrolase</keyword>
<dbReference type="GO" id="GO:0016787">
    <property type="term" value="F:hydrolase activity"/>
    <property type="evidence" value="ECO:0007669"/>
    <property type="project" value="UniProtKB-KW"/>
</dbReference>
<sequence length="395" mass="41129">MSAPRLADVVRLLEQRYPPATAESWDAVGLVAGDPDAPVRRVLFAVDPVATVVDEALEWGADLVVTHHPLLLRGVHSVAATTFKGALLHRLVRGGCGLLTAHTNADAAAGGVADALAEVLGLVDVTPLVADPVAPLDKHVVFVPVADAQAVVDAMADAGAGAVGRYERCAWTTTGEGTFTPLAGASPAVGAVGERAVVVEARVELVAPRGRRSAVVAAMRAAHPYEEPAFDVLELATLDGPTGTGRIGRLTEPTTLRAFAQAVADVTPATAQGVRFAGDPDASVERVAVVGGSGDPFFDAVRSAGADVYVTADLRHHPASEQRERAEFDAARSGHPATPYLVDLAHFASEWPWLTLAARDLTADLRALGTTVETRVSVRCTDPWTGRVSRTDAPS</sequence>
<dbReference type="PANTHER" id="PTHR13799:SF14">
    <property type="entry name" value="GTP CYCLOHYDROLASE 1 TYPE 2 HOMOLOG"/>
    <property type="match status" value="1"/>
</dbReference>
<evidence type="ECO:0000256" key="5">
    <source>
        <dbReference type="PIRNR" id="PIRNR037489"/>
    </source>
</evidence>
<evidence type="ECO:0000313" key="7">
    <source>
        <dbReference type="EMBL" id="GEK17751.1"/>
    </source>
</evidence>
<comment type="subunit">
    <text evidence="2">Homohexamer.</text>
</comment>
<dbReference type="Proteomes" id="UP000321386">
    <property type="component" value="Unassembled WGS sequence"/>
</dbReference>
<dbReference type="FunFam" id="3.40.1390.30:FF:000001">
    <property type="entry name" value="GTP cyclohydrolase 1 type 2"/>
    <property type="match status" value="1"/>
</dbReference>
<dbReference type="InterPro" id="IPR015867">
    <property type="entry name" value="N-reg_PII/ATP_PRibTrfase_C"/>
</dbReference>
<dbReference type="PIRSF" id="PIRSF037489">
    <property type="entry name" value="UCP037489_NIF3_YqfO"/>
    <property type="match status" value="1"/>
</dbReference>
<reference evidence="7 8" key="1">
    <citation type="submission" date="2019-07" db="EMBL/GenBank/DDBJ databases">
        <title>Whole genome shotgun sequence of Cellulomonas persica NBRC 101101.</title>
        <authorList>
            <person name="Hosoyama A."/>
            <person name="Uohara A."/>
            <person name="Ohji S."/>
            <person name="Ichikawa N."/>
        </authorList>
    </citation>
    <scope>NUCLEOTIDE SEQUENCE [LARGE SCALE GENOMIC DNA]</scope>
    <source>
        <strain evidence="7 8">NBRC 101101</strain>
    </source>
</reference>
<evidence type="ECO:0000313" key="8">
    <source>
        <dbReference type="Proteomes" id="UP000321386"/>
    </source>
</evidence>
<comment type="caution">
    <text evidence="7">The sequence shown here is derived from an EMBL/GenBank/DDBJ whole genome shotgun (WGS) entry which is preliminary data.</text>
</comment>
<dbReference type="InterPro" id="IPR002678">
    <property type="entry name" value="DUF34/NIF3"/>
</dbReference>
<feature type="binding site" evidence="6">
    <location>
        <position position="67"/>
    </location>
    <ligand>
        <name>a divalent metal cation</name>
        <dbReference type="ChEBI" id="CHEBI:60240"/>
        <label>1</label>
    </ligand>
</feature>
<feature type="binding site" evidence="6">
    <location>
        <position position="350"/>
    </location>
    <ligand>
        <name>a divalent metal cation</name>
        <dbReference type="ChEBI" id="CHEBI:60240"/>
        <label>1</label>
    </ligand>
</feature>
<dbReference type="OrthoDB" id="9795763at2"/>
<dbReference type="GO" id="GO:0005737">
    <property type="term" value="C:cytoplasm"/>
    <property type="evidence" value="ECO:0007669"/>
    <property type="project" value="TreeGrafter"/>
</dbReference>
<protein>
    <recommendedName>
        <fullName evidence="3 5">GTP cyclohydrolase 1 type 2 homolog</fullName>
    </recommendedName>
</protein>
<evidence type="ECO:0000256" key="6">
    <source>
        <dbReference type="PIRSR" id="PIRSR602678-1"/>
    </source>
</evidence>
<organism evidence="7 8">
    <name type="scientific">Cellulomonas persica</name>
    <dbReference type="NCBI Taxonomy" id="76861"/>
    <lineage>
        <taxon>Bacteria</taxon>
        <taxon>Bacillati</taxon>
        <taxon>Actinomycetota</taxon>
        <taxon>Actinomycetes</taxon>
        <taxon>Micrococcales</taxon>
        <taxon>Cellulomonadaceae</taxon>
        <taxon>Cellulomonas</taxon>
    </lineage>
</organism>
<feature type="binding site" evidence="6">
    <location>
        <position position="68"/>
    </location>
    <ligand>
        <name>a divalent metal cation</name>
        <dbReference type="ChEBI" id="CHEBI:60240"/>
        <label>1</label>
    </ligand>
</feature>
<dbReference type="EMBL" id="BJUA01000006">
    <property type="protein sequence ID" value="GEK17751.1"/>
    <property type="molecule type" value="Genomic_DNA"/>
</dbReference>
<proteinExistence type="inferred from homology"/>
<keyword evidence="8" id="KW-1185">Reference proteome</keyword>
<evidence type="ECO:0000256" key="4">
    <source>
        <dbReference type="ARBA" id="ARBA00022723"/>
    </source>
</evidence>
<dbReference type="RefSeq" id="WP_146806016.1">
    <property type="nucleotide sequence ID" value="NZ_BJUA01000006.1"/>
</dbReference>
<feature type="binding site" evidence="6">
    <location>
        <position position="346"/>
    </location>
    <ligand>
        <name>a divalent metal cation</name>
        <dbReference type="ChEBI" id="CHEBI:60240"/>
        <label>1</label>
    </ligand>
</feature>
<keyword evidence="4 5" id="KW-0479">Metal-binding</keyword>
<dbReference type="SUPFAM" id="SSF102705">
    <property type="entry name" value="NIF3 (NGG1p interacting factor 3)-like"/>
    <property type="match status" value="1"/>
</dbReference>
<feature type="binding site" evidence="6">
    <location>
        <position position="106"/>
    </location>
    <ligand>
        <name>a divalent metal cation</name>
        <dbReference type="ChEBI" id="CHEBI:60240"/>
        <label>1</label>
    </ligand>
</feature>
<evidence type="ECO:0000256" key="2">
    <source>
        <dbReference type="ARBA" id="ARBA00011643"/>
    </source>
</evidence>
<dbReference type="InterPro" id="IPR017221">
    <property type="entry name" value="DUF34/NIF3_bac"/>
</dbReference>
<dbReference type="AlphaFoldDB" id="A0A510UW77"/>
<gene>
    <name evidence="7" type="ORF">CPE01_14840</name>
</gene>
<dbReference type="Gene3D" id="3.40.1390.30">
    <property type="entry name" value="NIF3 (NGG1p interacting factor 3)-like"/>
    <property type="match status" value="1"/>
</dbReference>
<dbReference type="NCBIfam" id="TIGR00486">
    <property type="entry name" value="YbgI_SA1388"/>
    <property type="match status" value="1"/>
</dbReference>
<comment type="similarity">
    <text evidence="1 5">Belongs to the GTP cyclohydrolase I type 2/NIF3 family.</text>
</comment>
<accession>A0A510UW77</accession>
<dbReference type="InterPro" id="IPR036069">
    <property type="entry name" value="DUF34/NIF3_sf"/>
</dbReference>
<evidence type="ECO:0000256" key="3">
    <source>
        <dbReference type="ARBA" id="ARBA00022112"/>
    </source>
</evidence>